<name>A0ABY4MUI1_9MICO</name>
<accession>A0ABY4MUI1</accession>
<organism evidence="1">
    <name type="scientific">Gulosibacter sediminis</name>
    <dbReference type="NCBI Taxonomy" id="1729695"/>
    <lineage>
        <taxon>Bacteria</taxon>
        <taxon>Bacillati</taxon>
        <taxon>Actinomycetota</taxon>
        <taxon>Actinomycetes</taxon>
        <taxon>Micrococcales</taxon>
        <taxon>Microbacteriaceae</taxon>
        <taxon>Gulosibacter</taxon>
    </lineage>
</organism>
<dbReference type="EMBL" id="CP097160">
    <property type="protein sequence ID" value="UQN14075.1"/>
    <property type="molecule type" value="Genomic_DNA"/>
</dbReference>
<dbReference type="Pfam" id="PF11248">
    <property type="entry name" value="DUF3046"/>
    <property type="match status" value="1"/>
</dbReference>
<dbReference type="InterPro" id="IPR021408">
    <property type="entry name" value="DUF3046"/>
</dbReference>
<proteinExistence type="predicted"/>
<reference evidence="1" key="1">
    <citation type="submission" date="2022-05" db="EMBL/GenBank/DDBJ databases">
        <title>Complete genome sequence of toluene-degrading Gulosibacter sediminis strain ACHW.36C.</title>
        <authorList>
            <person name="Wai A.C."/>
            <person name="Lai G.K."/>
            <person name="Griffin S.D."/>
            <person name="Leung F.C."/>
        </authorList>
    </citation>
    <scope>NUCLEOTIDE SEQUENCE [LARGE SCALE GENOMIC DNA]</scope>
    <source>
        <strain evidence="1">ACHW.36C</strain>
    </source>
</reference>
<sequence>MRLSEFQRAVRDEFGEAYGASVVRDVVLGPLGDRTAKQALDEGEDARDVWLALCAAMDVPRNRWYGVGLLPPSN</sequence>
<gene>
    <name evidence="1" type="ORF">M3M28_08395</name>
</gene>
<protein>
    <submittedName>
        <fullName evidence="1">DUF3046 domain-containing protein</fullName>
    </submittedName>
</protein>
<evidence type="ECO:0000313" key="1">
    <source>
        <dbReference type="EMBL" id="UQN14075.1"/>
    </source>
</evidence>